<dbReference type="InterPro" id="IPR008995">
    <property type="entry name" value="Mo/tungstate-bd_C_term_dom"/>
</dbReference>
<accession>A0AA46TJ82</accession>
<sequence>MPTYRLSEAADLLGVSIDTVRRWADQRRFSPVTTEQGRAAIDGEDLARLAREQAHLPDAGGGSGNASARNRMRGIVTSVTKDTVMAQVEMCCGPYRVVSLLSAEAVDDLGLAPGSVATAVVKATNVVVEVD</sequence>
<dbReference type="Gene3D" id="1.10.1660.10">
    <property type="match status" value="1"/>
</dbReference>
<protein>
    <submittedName>
        <fullName evidence="4">Helix-turn-helix transcriptional regulator</fullName>
    </submittedName>
</protein>
<dbReference type="InterPro" id="IPR009061">
    <property type="entry name" value="DNA-bd_dom_put_sf"/>
</dbReference>
<dbReference type="SUPFAM" id="SSF50331">
    <property type="entry name" value="MOP-like"/>
    <property type="match status" value="1"/>
</dbReference>
<dbReference type="InterPro" id="IPR041657">
    <property type="entry name" value="HTH_17"/>
</dbReference>
<dbReference type="Pfam" id="PF12728">
    <property type="entry name" value="HTH_17"/>
    <property type="match status" value="1"/>
</dbReference>
<dbReference type="AlphaFoldDB" id="A0AA46TJ82"/>
<name>A0AA46TJ82_9ACTN</name>
<gene>
    <name evidence="4" type="ORF">L0C25_03980</name>
</gene>
<keyword evidence="5" id="KW-1185">Reference proteome</keyword>
<organism evidence="4 5">
    <name type="scientific">Solicola gregarius</name>
    <dbReference type="NCBI Taxonomy" id="2908642"/>
    <lineage>
        <taxon>Bacteria</taxon>
        <taxon>Bacillati</taxon>
        <taxon>Actinomycetota</taxon>
        <taxon>Actinomycetes</taxon>
        <taxon>Propionibacteriales</taxon>
        <taxon>Nocardioidaceae</taxon>
        <taxon>Solicola</taxon>
    </lineage>
</organism>
<evidence type="ECO:0000313" key="5">
    <source>
        <dbReference type="Proteomes" id="UP001164390"/>
    </source>
</evidence>
<dbReference type="PROSITE" id="PS51866">
    <property type="entry name" value="MOP"/>
    <property type="match status" value="1"/>
</dbReference>
<keyword evidence="1 2" id="KW-0500">Molybdenum</keyword>
<proteinExistence type="predicted"/>
<feature type="domain" description="Mop" evidence="3">
    <location>
        <begin position="65"/>
        <end position="130"/>
    </location>
</feature>
<dbReference type="SUPFAM" id="SSF46955">
    <property type="entry name" value="Putative DNA-binding domain"/>
    <property type="match status" value="1"/>
</dbReference>
<evidence type="ECO:0000259" key="3">
    <source>
        <dbReference type="PROSITE" id="PS51866"/>
    </source>
</evidence>
<evidence type="ECO:0000313" key="4">
    <source>
        <dbReference type="EMBL" id="UYM06246.1"/>
    </source>
</evidence>
<dbReference type="Proteomes" id="UP001164390">
    <property type="component" value="Chromosome"/>
</dbReference>
<dbReference type="CDD" id="cd04762">
    <property type="entry name" value="HTH_MerR-trunc"/>
    <property type="match status" value="1"/>
</dbReference>
<dbReference type="Pfam" id="PF03459">
    <property type="entry name" value="TOBE"/>
    <property type="match status" value="1"/>
</dbReference>
<dbReference type="GO" id="GO:0015689">
    <property type="term" value="P:molybdate ion transport"/>
    <property type="evidence" value="ECO:0007669"/>
    <property type="project" value="InterPro"/>
</dbReference>
<dbReference type="InterPro" id="IPR004606">
    <property type="entry name" value="Mop_domain"/>
</dbReference>
<reference evidence="4" key="1">
    <citation type="submission" date="2022-01" db="EMBL/GenBank/DDBJ databases">
        <title>Nocardioidaceae gen. sp. A5X3R13.</title>
        <authorList>
            <person name="Lopez Marin M.A."/>
            <person name="Uhlik O."/>
        </authorList>
    </citation>
    <scope>NUCLEOTIDE SEQUENCE</scope>
    <source>
        <strain evidence="4">A5X3R13</strain>
    </source>
</reference>
<dbReference type="Gene3D" id="2.40.50.100">
    <property type="match status" value="1"/>
</dbReference>
<evidence type="ECO:0000256" key="1">
    <source>
        <dbReference type="ARBA" id="ARBA00022505"/>
    </source>
</evidence>
<dbReference type="EMBL" id="CP094970">
    <property type="protein sequence ID" value="UYM06246.1"/>
    <property type="molecule type" value="Genomic_DNA"/>
</dbReference>
<dbReference type="KEGG" id="sgrg:L0C25_03980"/>
<evidence type="ECO:0000256" key="2">
    <source>
        <dbReference type="PROSITE-ProRule" id="PRU01213"/>
    </source>
</evidence>
<dbReference type="RefSeq" id="WP_271635118.1">
    <property type="nucleotide sequence ID" value="NZ_CP094970.1"/>
</dbReference>
<dbReference type="InterPro" id="IPR005116">
    <property type="entry name" value="Transp-assoc_OB_typ1"/>
</dbReference>